<protein>
    <submittedName>
        <fullName evidence="2">Uncharacterized protein</fullName>
    </submittedName>
</protein>
<evidence type="ECO:0000256" key="1">
    <source>
        <dbReference type="SAM" id="MobiDB-lite"/>
    </source>
</evidence>
<dbReference type="OrthoDB" id="849200at2759"/>
<dbReference type="AlphaFoldDB" id="A0A6J5W3G4"/>
<feature type="compositionally biased region" description="Basic and acidic residues" evidence="1">
    <location>
        <begin position="148"/>
        <end position="169"/>
    </location>
</feature>
<gene>
    <name evidence="2" type="ORF">ORAREDHAP_LOCUS4666</name>
</gene>
<feature type="region of interest" description="Disordered" evidence="1">
    <location>
        <begin position="131"/>
        <end position="169"/>
    </location>
</feature>
<organism evidence="2 3">
    <name type="scientific">Prunus armeniaca</name>
    <name type="common">Apricot</name>
    <name type="synonym">Armeniaca vulgaris</name>
    <dbReference type="NCBI Taxonomy" id="36596"/>
    <lineage>
        <taxon>Eukaryota</taxon>
        <taxon>Viridiplantae</taxon>
        <taxon>Streptophyta</taxon>
        <taxon>Embryophyta</taxon>
        <taxon>Tracheophyta</taxon>
        <taxon>Spermatophyta</taxon>
        <taxon>Magnoliopsida</taxon>
        <taxon>eudicotyledons</taxon>
        <taxon>Gunneridae</taxon>
        <taxon>Pentapetalae</taxon>
        <taxon>rosids</taxon>
        <taxon>fabids</taxon>
        <taxon>Rosales</taxon>
        <taxon>Rosaceae</taxon>
        <taxon>Amygdaloideae</taxon>
        <taxon>Amygdaleae</taxon>
        <taxon>Prunus</taxon>
    </lineage>
</organism>
<proteinExistence type="predicted"/>
<accession>A0A6J5W3G4</accession>
<dbReference type="Proteomes" id="UP000507245">
    <property type="component" value="Unassembled WGS sequence"/>
</dbReference>
<feature type="compositionally biased region" description="Polar residues" evidence="1">
    <location>
        <begin position="135"/>
        <end position="147"/>
    </location>
</feature>
<name>A0A6J5W3G4_PRUAR</name>
<evidence type="ECO:0000313" key="3">
    <source>
        <dbReference type="Proteomes" id="UP000507245"/>
    </source>
</evidence>
<evidence type="ECO:0000313" key="2">
    <source>
        <dbReference type="EMBL" id="CAB4294345.1"/>
    </source>
</evidence>
<dbReference type="EMBL" id="CAEKKB010000001">
    <property type="protein sequence ID" value="CAB4294345.1"/>
    <property type="molecule type" value="Genomic_DNA"/>
</dbReference>
<reference evidence="3" key="1">
    <citation type="journal article" date="2020" name="Genome Biol.">
        <title>Gamete binning: chromosome-level and haplotype-resolved genome assembly enabled by high-throughput single-cell sequencing of gamete genomes.</title>
        <authorList>
            <person name="Campoy J.A."/>
            <person name="Sun H."/>
            <person name="Goel M."/>
            <person name="Jiao W.-B."/>
            <person name="Folz-Donahue K."/>
            <person name="Wang N."/>
            <person name="Rubio M."/>
            <person name="Liu C."/>
            <person name="Kukat C."/>
            <person name="Ruiz D."/>
            <person name="Huettel B."/>
            <person name="Schneeberger K."/>
        </authorList>
    </citation>
    <scope>NUCLEOTIDE SEQUENCE [LARGE SCALE GENOMIC DNA]</scope>
    <source>
        <strain evidence="3">cv. Rojo Pasion</strain>
    </source>
</reference>
<sequence>MLSQILKKSERYEQEVASLKQSQPVLEKSQSKFEVQLGQIATTLNRIVSAQGQFPSQMEANPRNHKQIQAITTLRSGKVIYNKIGNLELDDIEEDKGMTETRQQLDKKFGGFLKSESDATHVDKVTEFLQHVPRTPNTTTHGPLSFSQRDKHATKEKSKGDIMEQSKKV</sequence>
<keyword evidence="3" id="KW-1185">Reference proteome</keyword>